<evidence type="ECO:0000256" key="2">
    <source>
        <dbReference type="ARBA" id="ARBA00022691"/>
    </source>
</evidence>
<dbReference type="CDD" id="cd01335">
    <property type="entry name" value="Radical_SAM"/>
    <property type="match status" value="1"/>
</dbReference>
<dbReference type="SFLD" id="SFLDG01095">
    <property type="entry name" value="Uncharacterised_Radical_SAM_Su"/>
    <property type="match status" value="1"/>
</dbReference>
<comment type="cofactor">
    <cofactor evidence="1">
        <name>[4Fe-4S] cluster</name>
        <dbReference type="ChEBI" id="CHEBI:49883"/>
    </cofactor>
</comment>
<comment type="caution">
    <text evidence="7">The sequence shown here is derived from an EMBL/GenBank/DDBJ whole genome shotgun (WGS) entry which is preliminary data.</text>
</comment>
<dbReference type="GO" id="GO:0003824">
    <property type="term" value="F:catalytic activity"/>
    <property type="evidence" value="ECO:0007669"/>
    <property type="project" value="InterPro"/>
</dbReference>
<evidence type="ECO:0000256" key="1">
    <source>
        <dbReference type="ARBA" id="ARBA00001966"/>
    </source>
</evidence>
<dbReference type="InterPro" id="IPR013785">
    <property type="entry name" value="Aldolase_TIM"/>
</dbReference>
<dbReference type="InterPro" id="IPR006638">
    <property type="entry name" value="Elp3/MiaA/NifB-like_rSAM"/>
</dbReference>
<dbReference type="EMBL" id="RXIL01000133">
    <property type="protein sequence ID" value="RZN67670.1"/>
    <property type="molecule type" value="Genomic_DNA"/>
</dbReference>
<dbReference type="SUPFAM" id="SSF102114">
    <property type="entry name" value="Radical SAM enzymes"/>
    <property type="match status" value="1"/>
</dbReference>
<keyword evidence="2" id="KW-0949">S-adenosyl-L-methionine</keyword>
<evidence type="ECO:0000313" key="8">
    <source>
        <dbReference type="Proteomes" id="UP000320766"/>
    </source>
</evidence>
<dbReference type="InterPro" id="IPR058240">
    <property type="entry name" value="rSAM_sf"/>
</dbReference>
<evidence type="ECO:0000259" key="6">
    <source>
        <dbReference type="PROSITE" id="PS51918"/>
    </source>
</evidence>
<dbReference type="SMART" id="SM00729">
    <property type="entry name" value="Elp3"/>
    <property type="match status" value="1"/>
</dbReference>
<evidence type="ECO:0000256" key="5">
    <source>
        <dbReference type="ARBA" id="ARBA00023014"/>
    </source>
</evidence>
<dbReference type="PANTHER" id="PTHR43409">
    <property type="entry name" value="ANAEROBIC MAGNESIUM-PROTOPORPHYRIN IX MONOMETHYL ESTER CYCLASE-RELATED"/>
    <property type="match status" value="1"/>
</dbReference>
<keyword evidence="5" id="KW-0411">Iron-sulfur</keyword>
<gene>
    <name evidence="7" type="ORF">EF807_07410</name>
</gene>
<accession>A0A520KV07</accession>
<name>A0A520KV07_9EURY</name>
<organism evidence="7 8">
    <name type="scientific">Candidatus Methanolliviera hydrocarbonicum</name>
    <dbReference type="NCBI Taxonomy" id="2491085"/>
    <lineage>
        <taxon>Archaea</taxon>
        <taxon>Methanobacteriati</taxon>
        <taxon>Methanobacteriota</taxon>
        <taxon>Candidatus Methanoliparia</taxon>
        <taxon>Candidatus Methanoliparales</taxon>
        <taxon>Candidatus Methanollivieraceae</taxon>
        <taxon>Candidatus Methanolliviera</taxon>
    </lineage>
</organism>
<dbReference type="PROSITE" id="PS51918">
    <property type="entry name" value="RADICAL_SAM"/>
    <property type="match status" value="1"/>
</dbReference>
<keyword evidence="4" id="KW-0408">Iron</keyword>
<dbReference type="Proteomes" id="UP000320766">
    <property type="component" value="Unassembled WGS sequence"/>
</dbReference>
<dbReference type="GO" id="GO:0046872">
    <property type="term" value="F:metal ion binding"/>
    <property type="evidence" value="ECO:0007669"/>
    <property type="project" value="UniProtKB-KW"/>
</dbReference>
<protein>
    <submittedName>
        <fullName evidence="7">Radical SAM proteinB12-binding domain-containing radical SAM protein</fullName>
    </submittedName>
</protein>
<evidence type="ECO:0000256" key="4">
    <source>
        <dbReference type="ARBA" id="ARBA00023004"/>
    </source>
</evidence>
<reference evidence="7 8" key="1">
    <citation type="journal article" date="2019" name="Nat. Microbiol.">
        <title>Wide diversity of methane and short-chain alkane metabolisms in uncultured archaea.</title>
        <authorList>
            <person name="Borrel G."/>
            <person name="Adam P.S."/>
            <person name="McKay L.J."/>
            <person name="Chen L.X."/>
            <person name="Sierra-Garcia I.N."/>
            <person name="Sieber C.M."/>
            <person name="Letourneur Q."/>
            <person name="Ghozlane A."/>
            <person name="Andersen G.L."/>
            <person name="Li W.J."/>
            <person name="Hallam S.J."/>
            <person name="Muyzer G."/>
            <person name="de Oliveira V.M."/>
            <person name="Inskeep W.P."/>
            <person name="Banfield J.F."/>
            <person name="Gribaldo S."/>
        </authorList>
    </citation>
    <scope>NUCLEOTIDE SEQUENCE [LARGE SCALE GENOMIC DNA]</scope>
    <source>
        <strain evidence="7">NM1b</strain>
    </source>
</reference>
<dbReference type="GO" id="GO:0051536">
    <property type="term" value="F:iron-sulfur cluster binding"/>
    <property type="evidence" value="ECO:0007669"/>
    <property type="project" value="UniProtKB-KW"/>
</dbReference>
<keyword evidence="3" id="KW-0479">Metal-binding</keyword>
<proteinExistence type="predicted"/>
<dbReference type="SFLD" id="SFLDS00029">
    <property type="entry name" value="Radical_SAM"/>
    <property type="match status" value="1"/>
</dbReference>
<sequence>MPYEGMIFRPPSEARSLIVQTTVGCSWNKCTFCAMYRGKRFRIKSYDEIFDDAISAKMIYEEPHRVFLADGDALAIDTASLLKILDMLYETFPNLERVSSYASPLSILEKSADDLIELREAGLKMVYLGVETGDDQLLRTVAKGVSAEEMLESGKKVVKSKIKLSTTILLGLGGQERSEIHARETAKILSEMDPDYIGALTLMVIPGTPMYNKVREGKMTLLTPKESILECKNMVKNLKVSNCVFRSNHASNYLPIGGTLPWDKEALIKTMEDVLKNDRKDLLRREDMRAL</sequence>
<dbReference type="AlphaFoldDB" id="A0A520KV07"/>
<evidence type="ECO:0000313" key="7">
    <source>
        <dbReference type="EMBL" id="RZN67670.1"/>
    </source>
</evidence>
<feature type="domain" description="Radical SAM core" evidence="6">
    <location>
        <begin position="9"/>
        <end position="241"/>
    </location>
</feature>
<dbReference type="InterPro" id="IPR051198">
    <property type="entry name" value="BchE-like"/>
</dbReference>
<dbReference type="InterPro" id="IPR007197">
    <property type="entry name" value="rSAM"/>
</dbReference>
<evidence type="ECO:0000256" key="3">
    <source>
        <dbReference type="ARBA" id="ARBA00022723"/>
    </source>
</evidence>
<dbReference type="Gene3D" id="3.20.20.70">
    <property type="entry name" value="Aldolase class I"/>
    <property type="match status" value="1"/>
</dbReference>
<dbReference type="Pfam" id="PF04055">
    <property type="entry name" value="Radical_SAM"/>
    <property type="match status" value="1"/>
</dbReference>
<dbReference type="PANTHER" id="PTHR43409:SF4">
    <property type="entry name" value="RADICAL SAM SUPERFAMILY PROTEIN"/>
    <property type="match status" value="1"/>
</dbReference>
<dbReference type="SFLD" id="SFLDG01082">
    <property type="entry name" value="B12-binding_domain_containing"/>
    <property type="match status" value="1"/>
</dbReference>